<dbReference type="EMBL" id="CP024727">
    <property type="protein sequence ID" value="ATV30528.1"/>
    <property type="molecule type" value="Genomic_DNA"/>
</dbReference>
<dbReference type="Proteomes" id="UP000230742">
    <property type="component" value="Chromosome 1"/>
</dbReference>
<reference evidence="17 26" key="9">
    <citation type="submission" date="2018-08" db="EMBL/GenBank/DDBJ databases">
        <title>Comparative analysis of Prevotella intermedia strains.</title>
        <authorList>
            <person name="Moon J.-H."/>
            <person name="Lee J.-H."/>
        </authorList>
    </citation>
    <scope>NUCLEOTIDE SEQUENCE [LARGE SCALE GENOMIC DNA]</scope>
    <source>
        <strain evidence="17 26">ATCC 15033</strain>
    </source>
</reference>
<comment type="subunit">
    <text evidence="7">Forms oligomers.</text>
</comment>
<evidence type="ECO:0000313" key="22">
    <source>
        <dbReference type="Proteomes" id="UP000230046"/>
    </source>
</evidence>
<evidence type="ECO:0000256" key="3">
    <source>
        <dbReference type="ARBA" id="ARBA00022737"/>
    </source>
</evidence>
<feature type="domain" description="SpoVT-AbrB" evidence="8">
    <location>
        <begin position="83"/>
        <end position="126"/>
    </location>
</feature>
<dbReference type="EMBL" id="QXEN01000002">
    <property type="protein sequence ID" value="RRF88200.1"/>
    <property type="molecule type" value="Genomic_DNA"/>
</dbReference>
<reference evidence="10 24" key="4">
    <citation type="submission" date="2017-11" db="EMBL/GenBank/DDBJ databases">
        <title>Genome sequencing of Prevotella intermedia KCOM 1949.</title>
        <authorList>
            <person name="Kook J.-K."/>
            <person name="Park S.-N."/>
            <person name="Lim Y.K."/>
        </authorList>
    </citation>
    <scope>NUCLEOTIDE SEQUENCE [LARGE SCALE GENOMIC DNA]</scope>
    <source>
        <strain evidence="10 24">KCOM 1949</strain>
    </source>
</reference>
<keyword evidence="4 7" id="KW-0805">Transcription regulation</keyword>
<keyword evidence="12" id="KW-0131">Cell cycle</keyword>
<dbReference type="RefSeq" id="WP_045167379.1">
    <property type="nucleotide sequence ID" value="NZ_AP014597.1"/>
</dbReference>
<dbReference type="Gene3D" id="3.40.1550.20">
    <property type="entry name" value="Transcriptional regulator MraZ domain"/>
    <property type="match status" value="1"/>
</dbReference>
<dbReference type="Proteomes" id="UP000231201">
    <property type="component" value="Unassembled WGS sequence"/>
</dbReference>
<dbReference type="CDD" id="cd16321">
    <property type="entry name" value="MraZ_C"/>
    <property type="match status" value="1"/>
</dbReference>
<dbReference type="GO" id="GO:2000143">
    <property type="term" value="P:negative regulation of DNA-templated transcription initiation"/>
    <property type="evidence" value="ECO:0007669"/>
    <property type="project" value="TreeGrafter"/>
</dbReference>
<evidence type="ECO:0000313" key="19">
    <source>
        <dbReference type="Proteomes" id="UP000219058"/>
    </source>
</evidence>
<accession>A0A0S3UKU0</accession>
<dbReference type="InterPro" id="IPR020603">
    <property type="entry name" value="MraZ_dom"/>
</dbReference>
<keyword evidence="6 7" id="KW-0804">Transcription</keyword>
<evidence type="ECO:0000313" key="20">
    <source>
        <dbReference type="Proteomes" id="UP000229323"/>
    </source>
</evidence>
<reference evidence="15 23" key="6">
    <citation type="submission" date="2017-11" db="EMBL/GenBank/DDBJ databases">
        <title>Genome sequencing of Prevotella intermedia KCOM 2069.</title>
        <authorList>
            <person name="Kook J.-K."/>
            <person name="Park S.-N."/>
            <person name="Lim Y.K."/>
        </authorList>
    </citation>
    <scope>NUCLEOTIDE SEQUENCE [LARGE SCALE GENOMIC DNA]</scope>
    <source>
        <strain evidence="15 23">KCOM 2069</strain>
    </source>
</reference>
<dbReference type="CDD" id="cd16320">
    <property type="entry name" value="MraZ_N"/>
    <property type="match status" value="1"/>
</dbReference>
<keyword evidence="26" id="KW-1185">Reference proteome</keyword>
<dbReference type="EMBL" id="NSLY01000009">
    <property type="protein sequence ID" value="PDP60586.1"/>
    <property type="molecule type" value="Genomic_DNA"/>
</dbReference>
<feature type="domain" description="SpoVT-AbrB" evidence="8">
    <location>
        <begin position="6"/>
        <end position="53"/>
    </location>
</feature>
<protein>
    <recommendedName>
        <fullName evidence="1 7">Transcriptional regulator MraZ</fullName>
    </recommendedName>
</protein>
<dbReference type="Proteomes" id="UP000229323">
    <property type="component" value="Chromosome"/>
</dbReference>
<comment type="similarity">
    <text evidence="7">Belongs to the MraZ family.</text>
</comment>
<dbReference type="InterPro" id="IPR007159">
    <property type="entry name" value="SpoVT-AbrB_dom"/>
</dbReference>
<dbReference type="Proteomes" id="UP000219058">
    <property type="component" value="Unassembled WGS sequence"/>
</dbReference>
<dbReference type="InterPro" id="IPR035642">
    <property type="entry name" value="MraZ_N"/>
</dbReference>
<dbReference type="InterPro" id="IPR003444">
    <property type="entry name" value="MraZ"/>
</dbReference>
<evidence type="ECO:0000313" key="24">
    <source>
        <dbReference type="Proteomes" id="UP000230742"/>
    </source>
</evidence>
<evidence type="ECO:0000313" key="14">
    <source>
        <dbReference type="EMBL" id="PIK20577.1"/>
    </source>
</evidence>
<evidence type="ECO:0000256" key="5">
    <source>
        <dbReference type="ARBA" id="ARBA00023125"/>
    </source>
</evidence>
<dbReference type="GO" id="GO:0000976">
    <property type="term" value="F:transcription cis-regulatory region binding"/>
    <property type="evidence" value="ECO:0007669"/>
    <property type="project" value="TreeGrafter"/>
</dbReference>
<evidence type="ECO:0000313" key="15">
    <source>
        <dbReference type="EMBL" id="PIN28934.1"/>
    </source>
</evidence>
<keyword evidence="3" id="KW-0677">Repeat</keyword>
<sequence>MRFLGSIEAKTDVKGRAFLPATFRKILSTSGEESLIMKKDVFQPCLVIYPQSVWNKMLDNLRSHLNRWNKRDQMVYRQFVSDVETIVLDGNGRFLIPKRYLRMANIDQQIKFIGMDDCIEIWNNENENAFLDPDDFSETLETIMGNSGETKALATDTTR</sequence>
<dbReference type="EMBL" id="CP024696">
    <property type="protein sequence ID" value="ATV52880.1"/>
    <property type="molecule type" value="Genomic_DNA"/>
</dbReference>
<reference evidence="16 25" key="7">
    <citation type="submission" date="2017-11" db="EMBL/GenBank/DDBJ databases">
        <title>Genome sequencing of Prevotella intermedia KCOM 2833.</title>
        <authorList>
            <person name="Kook J.-K."/>
            <person name="Park S.-N."/>
            <person name="Lim Y.K."/>
        </authorList>
    </citation>
    <scope>NUCLEOTIDE SEQUENCE [LARGE SCALE GENOMIC DNA]</scope>
    <source>
        <strain evidence="16 25">KCOM 2833</strain>
    </source>
</reference>
<dbReference type="STRING" id="28131.BWX40_00190"/>
<dbReference type="InterPro" id="IPR035644">
    <property type="entry name" value="MraZ_C"/>
</dbReference>
<dbReference type="EMBL" id="AP014597">
    <property type="protein sequence ID" value="BAU18137.1"/>
    <property type="molecule type" value="Genomic_DNA"/>
</dbReference>
<evidence type="ECO:0000259" key="8">
    <source>
        <dbReference type="PROSITE" id="PS51740"/>
    </source>
</evidence>
<evidence type="ECO:0000256" key="7">
    <source>
        <dbReference type="HAMAP-Rule" id="MF_01008"/>
    </source>
</evidence>
<evidence type="ECO:0000256" key="1">
    <source>
        <dbReference type="ARBA" id="ARBA00013860"/>
    </source>
</evidence>
<dbReference type="InterPro" id="IPR038619">
    <property type="entry name" value="MraZ_sf"/>
</dbReference>
<reference evidence="11 20" key="5">
    <citation type="submission" date="2017-11" db="EMBL/GenBank/DDBJ databases">
        <title>Genome sequencing of Prevotella intermedia KCOM 2033.</title>
        <authorList>
            <person name="Kook J.-K."/>
            <person name="Park S.-N."/>
            <person name="Lim Y.K."/>
        </authorList>
    </citation>
    <scope>NUCLEOTIDE SEQUENCE [LARGE SCALE GENOMIC DNA]</scope>
    <source>
        <strain evidence="11 20">KCOM 2033</strain>
    </source>
</reference>
<dbReference type="GO" id="GO:0009295">
    <property type="term" value="C:nucleoid"/>
    <property type="evidence" value="ECO:0007669"/>
    <property type="project" value="UniProtKB-SubCell"/>
</dbReference>
<evidence type="ECO:0000313" key="13">
    <source>
        <dbReference type="EMBL" id="PDP60586.1"/>
    </source>
</evidence>
<evidence type="ECO:0000313" key="25">
    <source>
        <dbReference type="Proteomes" id="UP000231201"/>
    </source>
</evidence>
<dbReference type="HAMAP" id="MF_01008">
    <property type="entry name" value="MraZ"/>
    <property type="match status" value="1"/>
</dbReference>
<evidence type="ECO:0000313" key="10">
    <source>
        <dbReference type="EMBL" id="ATV30528.1"/>
    </source>
</evidence>
<evidence type="ECO:0000256" key="2">
    <source>
        <dbReference type="ARBA" id="ARBA00022490"/>
    </source>
</evidence>
<dbReference type="EMBL" id="PEKN01000001">
    <property type="protein sequence ID" value="PIK20577.1"/>
    <property type="molecule type" value="Genomic_DNA"/>
</dbReference>
<dbReference type="AlphaFoldDB" id="A0A0S3UKU0"/>
<dbReference type="GO" id="GO:0005737">
    <property type="term" value="C:cytoplasm"/>
    <property type="evidence" value="ECO:0007669"/>
    <property type="project" value="UniProtKB-UniRule"/>
</dbReference>
<dbReference type="GO" id="GO:0051301">
    <property type="term" value="P:cell division"/>
    <property type="evidence" value="ECO:0007669"/>
    <property type="project" value="UniProtKB-KW"/>
</dbReference>
<dbReference type="Proteomes" id="UP000217431">
    <property type="component" value="Chromosome I"/>
</dbReference>
<dbReference type="NCBIfam" id="NF001483">
    <property type="entry name" value="PRK00326.3-5"/>
    <property type="match status" value="1"/>
</dbReference>
<dbReference type="PROSITE" id="PS51740">
    <property type="entry name" value="SPOVT_ABRB"/>
    <property type="match status" value="2"/>
</dbReference>
<evidence type="ECO:0000313" key="16">
    <source>
        <dbReference type="EMBL" id="PJI25447.1"/>
    </source>
</evidence>
<reference evidence="13 19" key="2">
    <citation type="submission" date="2017-09" db="EMBL/GenBank/DDBJ databases">
        <title>Phase variable restriction modification systems are present in the genome sequences of periodontal pathogens Prevotella intermedia, Tannerella forsythia and Porphyromonas gingivalis.</title>
        <authorList>
            <person name="Haigh R.D."/>
            <person name="Crawford L."/>
            <person name="Ralph J."/>
            <person name="Wanford J."/>
            <person name="Vartoukian S.R."/>
            <person name="Hijazib K."/>
            <person name="Wade W."/>
            <person name="Oggioni M.R."/>
        </authorList>
    </citation>
    <scope>NUCLEOTIDE SEQUENCE [LARGE SCALE GENOMIC DNA]</scope>
    <source>
        <strain evidence="13 19">WW2834</strain>
    </source>
</reference>
<evidence type="ECO:0000313" key="23">
    <source>
        <dbReference type="Proteomes" id="UP000230500"/>
    </source>
</evidence>
<keyword evidence="5 7" id="KW-0238">DNA-binding</keyword>
<keyword evidence="2 7" id="KW-0963">Cytoplasm</keyword>
<evidence type="ECO:0000313" key="17">
    <source>
        <dbReference type="EMBL" id="RRF88200.1"/>
    </source>
</evidence>
<reference evidence="12 18" key="1">
    <citation type="journal article" date="2016" name="DNA Res.">
        <title>The complete genome sequencing of Prevotella intermedia strain OMA14 and a subsequent fine-scale, intra-species genomic comparison reveal an unusual amplification of conjugative and mobile transposons and identify a novel Prevotella-lineage-specific repeat.</title>
        <authorList>
            <person name="Naito M."/>
            <person name="Ogura Y."/>
            <person name="Itoh T."/>
            <person name="Shoji M."/>
            <person name="Okamoto M."/>
            <person name="Hayashi T."/>
            <person name="Nakayama K."/>
        </authorList>
    </citation>
    <scope>NUCLEOTIDE SEQUENCE [LARGE SCALE GENOMIC DNA]</scope>
    <source>
        <strain evidence="12 18">OMA14</strain>
    </source>
</reference>
<dbReference type="Proteomes" id="UP000230500">
    <property type="component" value="Unassembled WGS sequence"/>
</dbReference>
<dbReference type="EMBL" id="PESN01000001">
    <property type="protein sequence ID" value="PIN28934.1"/>
    <property type="molecule type" value="Genomic_DNA"/>
</dbReference>
<evidence type="ECO:0000313" key="12">
    <source>
        <dbReference type="EMBL" id="BAU18137.1"/>
    </source>
</evidence>
<dbReference type="GO" id="GO:0003700">
    <property type="term" value="F:DNA-binding transcription factor activity"/>
    <property type="evidence" value="ECO:0007669"/>
    <property type="project" value="UniProtKB-UniRule"/>
</dbReference>
<dbReference type="InterPro" id="IPR037914">
    <property type="entry name" value="SpoVT-AbrB_sf"/>
</dbReference>
<evidence type="ECO:0000256" key="6">
    <source>
        <dbReference type="ARBA" id="ARBA00023163"/>
    </source>
</evidence>
<gene>
    <name evidence="7 17" type="primary">mraZ</name>
    <name evidence="13" type="ORF">CLI71_04635</name>
    <name evidence="14" type="ORF">CTI18_04175</name>
    <name evidence="10" type="ORF">CTM46_03105</name>
    <name evidence="11" type="ORF">CTM50_07420</name>
    <name evidence="16" type="ORF">CTM59_04980</name>
    <name evidence="9" type="ORF">CTM62_06865</name>
    <name evidence="15" type="ORF">CUC04_05770</name>
    <name evidence="17" type="ORF">D2S45_02460</name>
    <name evidence="12" type="ORF">PIOMA14_I_1629</name>
</gene>
<dbReference type="EMBL" id="CP024723">
    <property type="protein sequence ID" value="ATV26462.1"/>
    <property type="molecule type" value="Genomic_DNA"/>
</dbReference>
<dbReference type="EMBL" id="PENH01000001">
    <property type="protein sequence ID" value="PJI25447.1"/>
    <property type="molecule type" value="Genomic_DNA"/>
</dbReference>
<dbReference type="Proteomes" id="UP000230046">
    <property type="component" value="Unassembled WGS sequence"/>
</dbReference>
<comment type="subcellular location">
    <subcellularLocation>
        <location evidence="7">Cytoplasm</location>
        <location evidence="7">Nucleoid</location>
    </subcellularLocation>
</comment>
<dbReference type="Pfam" id="PF02381">
    <property type="entry name" value="MraZ"/>
    <property type="match status" value="2"/>
</dbReference>
<evidence type="ECO:0000313" key="9">
    <source>
        <dbReference type="EMBL" id="ATV26462.1"/>
    </source>
</evidence>
<evidence type="ECO:0000313" key="18">
    <source>
        <dbReference type="Proteomes" id="UP000217431"/>
    </source>
</evidence>
<evidence type="ECO:0000256" key="4">
    <source>
        <dbReference type="ARBA" id="ARBA00023015"/>
    </source>
</evidence>
<evidence type="ECO:0000313" key="21">
    <source>
        <dbReference type="Proteomes" id="UP000229630"/>
    </source>
</evidence>
<evidence type="ECO:0000313" key="11">
    <source>
        <dbReference type="EMBL" id="ATV52880.1"/>
    </source>
</evidence>
<reference evidence="14 22" key="3">
    <citation type="submission" date="2017-11" db="EMBL/GenBank/DDBJ databases">
        <title>Genome sequencing of Prevotella intermedia KCOM 1653.</title>
        <authorList>
            <person name="Kook J.-K."/>
            <person name="Park S.-N."/>
            <person name="Lim Y.K."/>
        </authorList>
    </citation>
    <scope>NUCLEOTIDE SEQUENCE [LARGE SCALE GENOMIC DNA]</scope>
    <source>
        <strain evidence="14 22">KCOM 1653</strain>
    </source>
</reference>
<dbReference type="SUPFAM" id="SSF89447">
    <property type="entry name" value="AbrB/MazE/MraZ-like"/>
    <property type="match status" value="1"/>
</dbReference>
<proteinExistence type="inferred from homology"/>
<evidence type="ECO:0000313" key="26">
    <source>
        <dbReference type="Proteomes" id="UP000283868"/>
    </source>
</evidence>
<organism evidence="12 18">
    <name type="scientific">Prevotella intermedia</name>
    <dbReference type="NCBI Taxonomy" id="28131"/>
    <lineage>
        <taxon>Bacteria</taxon>
        <taxon>Pseudomonadati</taxon>
        <taxon>Bacteroidota</taxon>
        <taxon>Bacteroidia</taxon>
        <taxon>Bacteroidales</taxon>
        <taxon>Prevotellaceae</taxon>
        <taxon>Prevotella</taxon>
    </lineage>
</organism>
<dbReference type="PANTHER" id="PTHR34701">
    <property type="entry name" value="TRANSCRIPTIONAL REGULATOR MRAZ"/>
    <property type="match status" value="1"/>
</dbReference>
<keyword evidence="12" id="KW-0132">Cell division</keyword>
<name>A0A0S3UKU0_PREIN</name>
<dbReference type="Proteomes" id="UP000229630">
    <property type="component" value="Chromosome 1"/>
</dbReference>
<reference evidence="9 21" key="8">
    <citation type="submission" date="2017-11" db="EMBL/GenBank/DDBJ databases">
        <title>Genome sequencing of Prevotella intermedia KCOM 2837.</title>
        <authorList>
            <person name="Kook J.-K."/>
            <person name="Park S.-N."/>
            <person name="Lim Y.K."/>
        </authorList>
    </citation>
    <scope>NUCLEOTIDE SEQUENCE [LARGE SCALE GENOMIC DNA]</scope>
    <source>
        <strain evidence="9 21">KCOM 2837</strain>
    </source>
</reference>
<dbReference type="PANTHER" id="PTHR34701:SF1">
    <property type="entry name" value="TRANSCRIPTIONAL REGULATOR MRAZ"/>
    <property type="match status" value="1"/>
</dbReference>
<dbReference type="Proteomes" id="UP000283868">
    <property type="component" value="Unassembled WGS sequence"/>
</dbReference>